<evidence type="ECO:0000313" key="2">
    <source>
        <dbReference type="Proteomes" id="UP000294028"/>
    </source>
</evidence>
<dbReference type="RefSeq" id="WP_129783837.1">
    <property type="nucleotide sequence ID" value="NZ_RZHH01000002.1"/>
</dbReference>
<accession>A0A482TN29</accession>
<evidence type="ECO:0000313" key="1">
    <source>
        <dbReference type="EMBL" id="RYJ13399.1"/>
    </source>
</evidence>
<dbReference type="Proteomes" id="UP000294028">
    <property type="component" value="Unassembled WGS sequence"/>
</dbReference>
<organism evidence="1 2">
    <name type="scientific">Halogeometricum borinquense</name>
    <dbReference type="NCBI Taxonomy" id="60847"/>
    <lineage>
        <taxon>Archaea</taxon>
        <taxon>Methanobacteriati</taxon>
        <taxon>Methanobacteriota</taxon>
        <taxon>Stenosarchaea group</taxon>
        <taxon>Halobacteria</taxon>
        <taxon>Halobacteriales</taxon>
        <taxon>Haloferacaceae</taxon>
        <taxon>Halogeometricum</taxon>
    </lineage>
</organism>
<protein>
    <submittedName>
        <fullName evidence="1">Uncharacterized protein</fullName>
    </submittedName>
</protein>
<name>A0A482TN29_9EURY</name>
<reference evidence="1 2" key="1">
    <citation type="submission" date="2018-12" db="EMBL/GenBank/DDBJ databases">
        <title>Genome analysis provides insights into bioremediation potentialities of Halogeometricum borinquense strain N11.</title>
        <authorList>
            <person name="Najjari A."/>
            <person name="Youssef N."/>
            <person name="Fhoula I."/>
            <person name="Ben Dhia O."/>
            <person name="Mahjoubi M."/>
            <person name="Ouzari H.I."/>
            <person name="Cherif A."/>
        </authorList>
    </citation>
    <scope>NUCLEOTIDE SEQUENCE [LARGE SCALE GENOMIC DNA]</scope>
    <source>
        <strain evidence="1 2">N11</strain>
    </source>
</reference>
<dbReference type="AlphaFoldDB" id="A0A482TN29"/>
<sequence length="88" mass="10726">MAKKRVVRIEDRADRWRYTCPQYHRTWEPTNHHFWCERCSKIDEVDAVFYELHDRKTGERLKRDEVQLLDRTGPYDHDLDAEEGCTSD</sequence>
<gene>
    <name evidence="1" type="ORF">ELS19_05080</name>
</gene>
<proteinExistence type="predicted"/>
<dbReference type="EMBL" id="RZHH01000002">
    <property type="protein sequence ID" value="RYJ13399.1"/>
    <property type="molecule type" value="Genomic_DNA"/>
</dbReference>
<comment type="caution">
    <text evidence="1">The sequence shown here is derived from an EMBL/GenBank/DDBJ whole genome shotgun (WGS) entry which is preliminary data.</text>
</comment>